<name>A0A9D9E927_9SPIR</name>
<protein>
    <submittedName>
        <fullName evidence="1">Uncharacterized protein</fullName>
    </submittedName>
</protein>
<reference evidence="1" key="1">
    <citation type="submission" date="2020-10" db="EMBL/GenBank/DDBJ databases">
        <authorList>
            <person name="Gilroy R."/>
        </authorList>
    </citation>
    <scope>NUCLEOTIDE SEQUENCE</scope>
    <source>
        <strain evidence="1">11167</strain>
    </source>
</reference>
<organism evidence="1 2">
    <name type="scientific">Candidatus Aphodenecus pullistercoris</name>
    <dbReference type="NCBI Taxonomy" id="2840669"/>
    <lineage>
        <taxon>Bacteria</taxon>
        <taxon>Pseudomonadati</taxon>
        <taxon>Spirochaetota</taxon>
        <taxon>Spirochaetia</taxon>
        <taxon>Spirochaetales</taxon>
        <taxon>Candidatus Aphodenecus</taxon>
    </lineage>
</organism>
<dbReference type="AlphaFoldDB" id="A0A9D9E927"/>
<dbReference type="Proteomes" id="UP000823633">
    <property type="component" value="Unassembled WGS sequence"/>
</dbReference>
<accession>A0A9D9E927</accession>
<evidence type="ECO:0000313" key="2">
    <source>
        <dbReference type="Proteomes" id="UP000823633"/>
    </source>
</evidence>
<proteinExistence type="predicted"/>
<feature type="non-terminal residue" evidence="1">
    <location>
        <position position="49"/>
    </location>
</feature>
<gene>
    <name evidence="1" type="ORF">IAC42_01005</name>
</gene>
<sequence>MEGLDRFHGAVRCVVSDVDDTITSRGRLLPAALEALCRVSGYPAKIQKI</sequence>
<evidence type="ECO:0000313" key="1">
    <source>
        <dbReference type="EMBL" id="MBO8442328.1"/>
    </source>
</evidence>
<comment type="caution">
    <text evidence="1">The sequence shown here is derived from an EMBL/GenBank/DDBJ whole genome shotgun (WGS) entry which is preliminary data.</text>
</comment>
<reference evidence="1" key="2">
    <citation type="journal article" date="2021" name="PeerJ">
        <title>Extensive microbial diversity within the chicken gut microbiome revealed by metagenomics and culture.</title>
        <authorList>
            <person name="Gilroy R."/>
            <person name="Ravi A."/>
            <person name="Getino M."/>
            <person name="Pursley I."/>
            <person name="Horton D.L."/>
            <person name="Alikhan N.F."/>
            <person name="Baker D."/>
            <person name="Gharbi K."/>
            <person name="Hall N."/>
            <person name="Watson M."/>
            <person name="Adriaenssens E.M."/>
            <person name="Foster-Nyarko E."/>
            <person name="Jarju S."/>
            <person name="Secka A."/>
            <person name="Antonio M."/>
            <person name="Oren A."/>
            <person name="Chaudhuri R.R."/>
            <person name="La Ragione R."/>
            <person name="Hildebrand F."/>
            <person name="Pallen M.J."/>
        </authorList>
    </citation>
    <scope>NUCLEOTIDE SEQUENCE</scope>
    <source>
        <strain evidence="1">11167</strain>
    </source>
</reference>
<dbReference type="EMBL" id="JADIMU010000009">
    <property type="protein sequence ID" value="MBO8442328.1"/>
    <property type="molecule type" value="Genomic_DNA"/>
</dbReference>